<keyword evidence="2" id="KW-1185">Reference proteome</keyword>
<sequence>MEYYQEITLLPCAEVSLAFLWTKVFTQLHIAFADEKNKSGHNLYAVSFPEYRETGLGEKIRVFAEAQELERLNLSKVLGRLLDYVHCTSIRKVPERKLRGYAVYSRYQPEGSIWVKARRYAKRHPGVTIEEAARLLQGKRKSVRLPYIQMKSLSRGGTFSLFIKKRVEKESALTECGTYGLSNNRTVPEF</sequence>
<keyword evidence="1" id="KW-0378">Hydrolase</keyword>
<dbReference type="RefSeq" id="WP_007069539.1">
    <property type="nucleotide sequence ID" value="NZ_GG698602.1"/>
</dbReference>
<protein>
    <submittedName>
        <fullName evidence="1">CRISPR-derived RNA endonuclease Csy4</fullName>
        <ecNumber evidence="1">3.1.-.-</ecNumber>
    </submittedName>
</protein>
<dbReference type="Proteomes" id="UP000004736">
    <property type="component" value="Unassembled WGS sequence"/>
</dbReference>
<accession>C9LM20</accession>
<dbReference type="GO" id="GO:0016787">
    <property type="term" value="F:hydrolase activity"/>
    <property type="evidence" value="ECO:0007669"/>
    <property type="project" value="UniProtKB-KW"/>
</dbReference>
<keyword evidence="1" id="KW-0540">Nuclease</keyword>
<dbReference type="STRING" id="592028.GCWU000321_00552"/>
<dbReference type="NCBIfam" id="TIGR02563">
    <property type="entry name" value="cas_Csy4"/>
    <property type="match status" value="1"/>
</dbReference>
<proteinExistence type="predicted"/>
<evidence type="ECO:0000313" key="1">
    <source>
        <dbReference type="EMBL" id="EEW96606.1"/>
    </source>
</evidence>
<organism evidence="1 2">
    <name type="scientific">Dialister invisus DSM 15470</name>
    <dbReference type="NCBI Taxonomy" id="592028"/>
    <lineage>
        <taxon>Bacteria</taxon>
        <taxon>Bacillati</taxon>
        <taxon>Bacillota</taxon>
        <taxon>Negativicutes</taxon>
        <taxon>Veillonellales</taxon>
        <taxon>Veillonellaceae</taxon>
        <taxon>Dialister</taxon>
    </lineage>
</organism>
<name>C9LM20_9FIRM</name>
<dbReference type="AlphaFoldDB" id="C9LM20"/>
<dbReference type="Gene3D" id="3.30.70.2540">
    <property type="entry name" value="CRISPR-associated endoribonuclease Cas6/Csy4"/>
    <property type="match status" value="1"/>
</dbReference>
<dbReference type="HOGENOM" id="CLU_108958_0_1_9"/>
<evidence type="ECO:0000313" key="2">
    <source>
        <dbReference type="Proteomes" id="UP000004736"/>
    </source>
</evidence>
<dbReference type="EMBL" id="ACIM02000001">
    <property type="protein sequence ID" value="EEW96606.1"/>
    <property type="molecule type" value="Genomic_DNA"/>
</dbReference>
<dbReference type="GeneID" id="78277276"/>
<dbReference type="GO" id="GO:0043571">
    <property type="term" value="P:maintenance of CRISPR repeat elements"/>
    <property type="evidence" value="ECO:0007669"/>
    <property type="project" value="InterPro"/>
</dbReference>
<reference evidence="1" key="1">
    <citation type="submission" date="2009-09" db="EMBL/GenBank/DDBJ databases">
        <authorList>
            <person name="Weinstock G."/>
            <person name="Sodergren E."/>
            <person name="Clifton S."/>
            <person name="Fulton L."/>
            <person name="Fulton B."/>
            <person name="Courtney L."/>
            <person name="Fronick C."/>
            <person name="Harrison M."/>
            <person name="Strong C."/>
            <person name="Farmer C."/>
            <person name="Delahaunty K."/>
            <person name="Markovic C."/>
            <person name="Hall O."/>
            <person name="Minx P."/>
            <person name="Tomlinson C."/>
            <person name="Mitreva M."/>
            <person name="Nelson J."/>
            <person name="Hou S."/>
            <person name="Wollam A."/>
            <person name="Pepin K.H."/>
            <person name="Johnson M."/>
            <person name="Bhonagiri V."/>
            <person name="Nash W.E."/>
            <person name="Warren W."/>
            <person name="Chinwalla A."/>
            <person name="Mardis E.R."/>
            <person name="Wilson R.K."/>
        </authorList>
    </citation>
    <scope>NUCLEOTIDE SEQUENCE [LARGE SCALE GENOMIC DNA]</scope>
    <source>
        <strain evidence="1">DSM 15470</strain>
    </source>
</reference>
<dbReference type="OrthoDB" id="259831at2"/>
<dbReference type="EC" id="3.1.-.-" evidence="1"/>
<keyword evidence="1" id="KW-0255">Endonuclease</keyword>
<comment type="caution">
    <text evidence="1">The sequence shown here is derived from an EMBL/GenBank/DDBJ whole genome shotgun (WGS) entry which is preliminary data.</text>
</comment>
<dbReference type="CDD" id="cd09739">
    <property type="entry name" value="Cas6_I-F"/>
    <property type="match status" value="1"/>
</dbReference>
<dbReference type="Pfam" id="PF09618">
    <property type="entry name" value="Cas_Csy4"/>
    <property type="match status" value="1"/>
</dbReference>
<gene>
    <name evidence="1" type="primary">csy4</name>
    <name evidence="1" type="ORF">GCWU000321_00552</name>
</gene>
<dbReference type="GO" id="GO:0004519">
    <property type="term" value="F:endonuclease activity"/>
    <property type="evidence" value="ECO:0007669"/>
    <property type="project" value="UniProtKB-KW"/>
</dbReference>
<dbReference type="eggNOG" id="ENOG5032RVU">
    <property type="taxonomic scope" value="Bacteria"/>
</dbReference>
<dbReference type="InterPro" id="IPR042564">
    <property type="entry name" value="CRISPR-Cas6/Csy4_sf"/>
</dbReference>
<dbReference type="InterPro" id="IPR013396">
    <property type="entry name" value="CRISPR-assoc_prot_Csy4"/>
</dbReference>